<accession>A0A820GF65</accession>
<sequence length="136" mass="15472">MNNAQRRLTEFFTKNGVPVSTIERDSSLFSTSLGPKRGASSSLITIEPDRCLAESSFTLQSQYGIFVSLVESEHRISLLRFQQDQNVVHLPDSDENGSRWLCNYCRIKLGIDVDSMWFCDDHVDIHLDDDEDENVA</sequence>
<dbReference type="EMBL" id="CAJOBF010009655">
    <property type="protein sequence ID" value="CAF4279053.1"/>
    <property type="molecule type" value="Genomic_DNA"/>
</dbReference>
<proteinExistence type="predicted"/>
<gene>
    <name evidence="2" type="ORF">UXM345_LOCUS32240</name>
    <name evidence="1" type="ORF">XDN619_LOCUS14561</name>
</gene>
<name>A0A820GF65_9BILA</name>
<dbReference type="Proteomes" id="UP000663842">
    <property type="component" value="Unassembled WGS sequence"/>
</dbReference>
<protein>
    <submittedName>
        <fullName evidence="2">Uncharacterized protein</fullName>
    </submittedName>
</protein>
<organism evidence="2 3">
    <name type="scientific">Rotaria magnacalcarata</name>
    <dbReference type="NCBI Taxonomy" id="392030"/>
    <lineage>
        <taxon>Eukaryota</taxon>
        <taxon>Metazoa</taxon>
        <taxon>Spiralia</taxon>
        <taxon>Gnathifera</taxon>
        <taxon>Rotifera</taxon>
        <taxon>Eurotatoria</taxon>
        <taxon>Bdelloidea</taxon>
        <taxon>Philodinida</taxon>
        <taxon>Philodinidae</taxon>
        <taxon>Rotaria</taxon>
    </lineage>
</organism>
<dbReference type="AlphaFoldDB" id="A0A820GF65"/>
<reference evidence="2" key="1">
    <citation type="submission" date="2021-02" db="EMBL/GenBank/DDBJ databases">
        <authorList>
            <person name="Nowell W R."/>
        </authorList>
    </citation>
    <scope>NUCLEOTIDE SEQUENCE</scope>
</reference>
<evidence type="ECO:0000313" key="3">
    <source>
        <dbReference type="Proteomes" id="UP000663842"/>
    </source>
</evidence>
<dbReference type="EMBL" id="CAJNRG010005765">
    <property type="protein sequence ID" value="CAF2080289.1"/>
    <property type="molecule type" value="Genomic_DNA"/>
</dbReference>
<evidence type="ECO:0000313" key="1">
    <source>
        <dbReference type="EMBL" id="CAF2080289.1"/>
    </source>
</evidence>
<evidence type="ECO:0000313" key="2">
    <source>
        <dbReference type="EMBL" id="CAF4279053.1"/>
    </source>
</evidence>
<dbReference type="Proteomes" id="UP000663887">
    <property type="component" value="Unassembled WGS sequence"/>
</dbReference>
<comment type="caution">
    <text evidence="2">The sequence shown here is derived from an EMBL/GenBank/DDBJ whole genome shotgun (WGS) entry which is preliminary data.</text>
</comment>